<dbReference type="EMBL" id="WUMV01000001">
    <property type="protein sequence ID" value="MXN63816.1"/>
    <property type="molecule type" value="Genomic_DNA"/>
</dbReference>
<evidence type="ECO:0000259" key="6">
    <source>
        <dbReference type="Pfam" id="PF01494"/>
    </source>
</evidence>
<protein>
    <submittedName>
        <fullName evidence="7">Monooxygenase</fullName>
    </submittedName>
</protein>
<sequence length="392" mass="42793">MSDSPIVIAGGGIGGLTAALAIAGAGQPVTIIERTAKLEAVGAGLQLSPNAIHVLRGLGLEDELRAAAFRPEAVRLMSARSGKDIARVPLGDVIEERHGAPYLLIHRADLQSILLDAVSAQSGISLRLGVSLRDAEQDETGVLVHLETEQGRDHLRAPALIGADGVWSTVRRRVMKMRQAAFTGRTAYRAVVPMDDVPAEWRDCTGLWMGSKAHVVHYPLQGGSTFNIVAIIQEEWEEEGWSTPADKNRLLPRFADWPKELVHLLDLPESWLKWALCAMEPGDIRVDGRVALLGDAGHAMLPFVAQGAAMAIEDAAVIASCLREADDVPSALSEYEETRRTRVDKVMRTAAENDRIYHLGYPGSLARDAVLARMPQEKMLARYDWLFGWKPE</sequence>
<dbReference type="SUPFAM" id="SSF51905">
    <property type="entry name" value="FAD/NAD(P)-binding domain"/>
    <property type="match status" value="1"/>
</dbReference>
<keyword evidence="5 7" id="KW-0503">Monooxygenase</keyword>
<evidence type="ECO:0000256" key="3">
    <source>
        <dbReference type="ARBA" id="ARBA00022827"/>
    </source>
</evidence>
<dbReference type="SUPFAM" id="SSF54373">
    <property type="entry name" value="FAD-linked reductases, C-terminal domain"/>
    <property type="match status" value="1"/>
</dbReference>
<dbReference type="InterPro" id="IPR050493">
    <property type="entry name" value="FAD-dep_Monooxygenase_BioMet"/>
</dbReference>
<accession>A0A7X3LRM0</accession>
<dbReference type="PANTHER" id="PTHR13789:SF318">
    <property type="entry name" value="GERANYLGERANYL DIPHOSPHATE REDUCTASE"/>
    <property type="match status" value="1"/>
</dbReference>
<dbReference type="PANTHER" id="PTHR13789">
    <property type="entry name" value="MONOOXYGENASE"/>
    <property type="match status" value="1"/>
</dbReference>
<evidence type="ECO:0000313" key="7">
    <source>
        <dbReference type="EMBL" id="MXN63816.1"/>
    </source>
</evidence>
<name>A0A7X3LRM0_9HYPH</name>
<comment type="cofactor">
    <cofactor evidence="1">
        <name>FAD</name>
        <dbReference type="ChEBI" id="CHEBI:57692"/>
    </cofactor>
</comment>
<evidence type="ECO:0000313" key="8">
    <source>
        <dbReference type="Proteomes" id="UP000433101"/>
    </source>
</evidence>
<proteinExistence type="predicted"/>
<dbReference type="GO" id="GO:0004497">
    <property type="term" value="F:monooxygenase activity"/>
    <property type="evidence" value="ECO:0007669"/>
    <property type="project" value="UniProtKB-KW"/>
</dbReference>
<evidence type="ECO:0000256" key="1">
    <source>
        <dbReference type="ARBA" id="ARBA00001974"/>
    </source>
</evidence>
<dbReference type="InterPro" id="IPR036188">
    <property type="entry name" value="FAD/NAD-bd_sf"/>
</dbReference>
<organism evidence="7 8">
    <name type="scientific">Stappia sediminis</name>
    <dbReference type="NCBI Taxonomy" id="2692190"/>
    <lineage>
        <taxon>Bacteria</taxon>
        <taxon>Pseudomonadati</taxon>
        <taxon>Pseudomonadota</taxon>
        <taxon>Alphaproteobacteria</taxon>
        <taxon>Hyphomicrobiales</taxon>
        <taxon>Stappiaceae</taxon>
        <taxon>Stappia</taxon>
    </lineage>
</organism>
<dbReference type="GO" id="GO:0071949">
    <property type="term" value="F:FAD binding"/>
    <property type="evidence" value="ECO:0007669"/>
    <property type="project" value="InterPro"/>
</dbReference>
<evidence type="ECO:0000256" key="5">
    <source>
        <dbReference type="ARBA" id="ARBA00023033"/>
    </source>
</evidence>
<dbReference type="AlphaFoldDB" id="A0A7X3LRM0"/>
<gene>
    <name evidence="7" type="ORF">GR183_02775</name>
</gene>
<evidence type="ECO:0000256" key="2">
    <source>
        <dbReference type="ARBA" id="ARBA00022630"/>
    </source>
</evidence>
<keyword evidence="2" id="KW-0285">Flavoprotein</keyword>
<keyword evidence="8" id="KW-1185">Reference proteome</keyword>
<dbReference type="RefSeq" id="WP_160774040.1">
    <property type="nucleotide sequence ID" value="NZ_WUMV01000001.1"/>
</dbReference>
<feature type="domain" description="FAD-binding" evidence="6">
    <location>
        <begin position="5"/>
        <end position="349"/>
    </location>
</feature>
<comment type="caution">
    <text evidence="7">The sequence shown here is derived from an EMBL/GenBank/DDBJ whole genome shotgun (WGS) entry which is preliminary data.</text>
</comment>
<keyword evidence="3" id="KW-0274">FAD</keyword>
<keyword evidence="4" id="KW-0560">Oxidoreductase</keyword>
<dbReference type="PRINTS" id="PR00420">
    <property type="entry name" value="RNGMNOXGNASE"/>
</dbReference>
<dbReference type="InterPro" id="IPR002938">
    <property type="entry name" value="FAD-bd"/>
</dbReference>
<dbReference type="Proteomes" id="UP000433101">
    <property type="component" value="Unassembled WGS sequence"/>
</dbReference>
<evidence type="ECO:0000256" key="4">
    <source>
        <dbReference type="ARBA" id="ARBA00023002"/>
    </source>
</evidence>
<dbReference type="Gene3D" id="3.50.50.60">
    <property type="entry name" value="FAD/NAD(P)-binding domain"/>
    <property type="match status" value="1"/>
</dbReference>
<dbReference type="Pfam" id="PF01494">
    <property type="entry name" value="FAD_binding_3"/>
    <property type="match status" value="1"/>
</dbReference>
<reference evidence="7 8" key="1">
    <citation type="submission" date="2019-12" db="EMBL/GenBank/DDBJ databases">
        <authorList>
            <person name="Li M."/>
        </authorList>
    </citation>
    <scope>NUCLEOTIDE SEQUENCE [LARGE SCALE GENOMIC DNA]</scope>
    <source>
        <strain evidence="7 8">GBMRC 2046</strain>
    </source>
</reference>